<accession>A0A1T5NMD9</accession>
<dbReference type="EMBL" id="FUZZ01000001">
    <property type="protein sequence ID" value="SKD01383.1"/>
    <property type="molecule type" value="Genomic_DNA"/>
</dbReference>
<dbReference type="Proteomes" id="UP000190166">
    <property type="component" value="Unassembled WGS sequence"/>
</dbReference>
<organism evidence="1 2">
    <name type="scientific">Chitinophaga ginsengisegetis</name>
    <dbReference type="NCBI Taxonomy" id="393003"/>
    <lineage>
        <taxon>Bacteria</taxon>
        <taxon>Pseudomonadati</taxon>
        <taxon>Bacteroidota</taxon>
        <taxon>Chitinophagia</taxon>
        <taxon>Chitinophagales</taxon>
        <taxon>Chitinophagaceae</taxon>
        <taxon>Chitinophaga</taxon>
    </lineage>
</organism>
<gene>
    <name evidence="1" type="ORF">SAMN05660461_2161</name>
</gene>
<protein>
    <submittedName>
        <fullName evidence="1">Uncharacterized protein</fullName>
    </submittedName>
</protein>
<dbReference type="STRING" id="393003.SAMN05660461_2161"/>
<keyword evidence="2" id="KW-1185">Reference proteome</keyword>
<sequence length="123" mass="14062">MKGLGIICIFLGLLLQNFSRSVVFVQFKVNQSYIASVLCENKNKPQMHCNGRCHLKKELDRDAQQDKNNNNGKDKYEVMFIETLQTFHTTPPVNQSVFNAYYKAPCLDTLSPSIFHPPQLVLV</sequence>
<name>A0A1T5NMD9_9BACT</name>
<reference evidence="1 2" key="1">
    <citation type="submission" date="2017-02" db="EMBL/GenBank/DDBJ databases">
        <authorList>
            <person name="Peterson S.W."/>
        </authorList>
    </citation>
    <scope>NUCLEOTIDE SEQUENCE [LARGE SCALE GENOMIC DNA]</scope>
    <source>
        <strain evidence="1 2">DSM 18108</strain>
    </source>
</reference>
<proteinExistence type="predicted"/>
<dbReference type="AlphaFoldDB" id="A0A1T5NMD9"/>
<evidence type="ECO:0000313" key="1">
    <source>
        <dbReference type="EMBL" id="SKD01383.1"/>
    </source>
</evidence>
<evidence type="ECO:0000313" key="2">
    <source>
        <dbReference type="Proteomes" id="UP000190166"/>
    </source>
</evidence>